<accession>A0A6M8BDS3</accession>
<reference evidence="2 3" key="1">
    <citation type="submission" date="2020-05" db="EMBL/GenBank/DDBJ databases">
        <title>Complete genome sequence of of a novel Thermoleptolyngbya strain isolated from hot springs of Ganzi, Sichuan China.</title>
        <authorList>
            <person name="Tang J."/>
            <person name="Daroch M."/>
            <person name="Li L."/>
            <person name="Waleron K."/>
            <person name="Waleron M."/>
            <person name="Waleron M."/>
        </authorList>
    </citation>
    <scope>NUCLEOTIDE SEQUENCE [LARGE SCALE GENOMIC DNA]</scope>
    <source>
        <strain evidence="2 3">PKUAC-SCTA183</strain>
    </source>
</reference>
<evidence type="ECO:0000256" key="1">
    <source>
        <dbReference type="ARBA" id="ARBA00022679"/>
    </source>
</evidence>
<name>A0A6M8BDS3_9CYAN</name>
<dbReference type="PANTHER" id="PTHR46401">
    <property type="entry name" value="GLYCOSYLTRANSFERASE WBBK-RELATED"/>
    <property type="match status" value="1"/>
</dbReference>
<gene>
    <name evidence="2" type="ORF">HPC62_20635</name>
</gene>
<dbReference type="SUPFAM" id="SSF53756">
    <property type="entry name" value="UDP-Glycosyltransferase/glycogen phosphorylase"/>
    <property type="match status" value="1"/>
</dbReference>
<proteinExistence type="predicted"/>
<dbReference type="GO" id="GO:0009103">
    <property type="term" value="P:lipopolysaccharide biosynthetic process"/>
    <property type="evidence" value="ECO:0007669"/>
    <property type="project" value="TreeGrafter"/>
</dbReference>
<keyword evidence="3" id="KW-1185">Reference proteome</keyword>
<dbReference type="KEGG" id="theu:HPC62_20635"/>
<dbReference type="Gene3D" id="3.40.50.2000">
    <property type="entry name" value="Glycogen Phosphorylase B"/>
    <property type="match status" value="2"/>
</dbReference>
<dbReference type="GO" id="GO:0016757">
    <property type="term" value="F:glycosyltransferase activity"/>
    <property type="evidence" value="ECO:0007669"/>
    <property type="project" value="TreeGrafter"/>
</dbReference>
<dbReference type="Pfam" id="PF13692">
    <property type="entry name" value="Glyco_trans_1_4"/>
    <property type="match status" value="1"/>
</dbReference>
<dbReference type="AlphaFoldDB" id="A0A6M8BDS3"/>
<dbReference type="Proteomes" id="UP000505210">
    <property type="component" value="Chromosome"/>
</dbReference>
<keyword evidence="1 2" id="KW-0808">Transferase</keyword>
<protein>
    <submittedName>
        <fullName evidence="2">Glycosyltransferase family 4 protein</fullName>
    </submittedName>
</protein>
<dbReference type="RefSeq" id="WP_172358307.1">
    <property type="nucleotide sequence ID" value="NZ_CP053661.1"/>
</dbReference>
<organism evidence="2 3">
    <name type="scientific">Thermoleptolyngbya sichuanensis A183</name>
    <dbReference type="NCBI Taxonomy" id="2737172"/>
    <lineage>
        <taxon>Bacteria</taxon>
        <taxon>Bacillati</taxon>
        <taxon>Cyanobacteriota</taxon>
        <taxon>Cyanophyceae</taxon>
        <taxon>Oculatellales</taxon>
        <taxon>Oculatellaceae</taxon>
        <taxon>Thermoleptolyngbya</taxon>
        <taxon>Thermoleptolyngbya sichuanensis</taxon>
    </lineage>
</organism>
<sequence length="394" mass="43247">MPQRPLLSELSVSLVVSDWSGGGAVRALLLAQVLQTLGCGVQLVGFRFGEALYTEPPAGMEVLAFPGASYPAILGTARRVLSHLTGDVLYAVKPKPTSFGLGLLRRLQVRRPLLLDMDDWELSWHGGDDWRYRPGPQQLARDLLKPGGALRSPDHPFYLRWLERAVPWADGLTVDTTFLQRRFGGVYLPNGKDTSLFDPARQDAAASRRRLGLSDVWVLMFPGAPRPHKGLEDLLLALEELNHPAARLVIVGGNPYDDYDEQLRSRWGRWIISLPKTPLAEMPAVLAAADVVVVPQRDTAIARAQFPLKLTDGMAMGKPVLATRVGDIPNILGDTGYLADPDSPAQLAAQLRHILAHPDEATHKGQRARDRCVARYSLDPMAIALRAVLERVTG</sequence>
<dbReference type="EMBL" id="CP053661">
    <property type="protein sequence ID" value="QKD84262.1"/>
    <property type="molecule type" value="Genomic_DNA"/>
</dbReference>
<dbReference type="CDD" id="cd03801">
    <property type="entry name" value="GT4_PimA-like"/>
    <property type="match status" value="1"/>
</dbReference>
<evidence type="ECO:0000313" key="3">
    <source>
        <dbReference type="Proteomes" id="UP000505210"/>
    </source>
</evidence>
<dbReference type="PANTHER" id="PTHR46401:SF2">
    <property type="entry name" value="GLYCOSYLTRANSFERASE WBBK-RELATED"/>
    <property type="match status" value="1"/>
</dbReference>
<evidence type="ECO:0000313" key="2">
    <source>
        <dbReference type="EMBL" id="QKD84262.1"/>
    </source>
</evidence>